<proteinExistence type="predicted"/>
<name>A0ABR3G6V0_9PEZI</name>
<feature type="region of interest" description="Disordered" evidence="1">
    <location>
        <begin position="207"/>
        <end position="241"/>
    </location>
</feature>
<dbReference type="EMBL" id="JBBBZM010000224">
    <property type="protein sequence ID" value="KAL0631655.1"/>
    <property type="molecule type" value="Genomic_DNA"/>
</dbReference>
<feature type="compositionally biased region" description="Polar residues" evidence="1">
    <location>
        <begin position="74"/>
        <end position="97"/>
    </location>
</feature>
<feature type="compositionally biased region" description="Polar residues" evidence="1">
    <location>
        <begin position="316"/>
        <end position="327"/>
    </location>
</feature>
<dbReference type="PANTHER" id="PTHR42111">
    <property type="entry name" value="YALI0D23727P"/>
    <property type="match status" value="1"/>
</dbReference>
<feature type="region of interest" description="Disordered" evidence="1">
    <location>
        <begin position="74"/>
        <end position="128"/>
    </location>
</feature>
<keyword evidence="3" id="KW-1185">Reference proteome</keyword>
<feature type="region of interest" description="Disordered" evidence="1">
    <location>
        <begin position="136"/>
        <end position="155"/>
    </location>
</feature>
<organism evidence="2 3">
    <name type="scientific">Discina gigas</name>
    <dbReference type="NCBI Taxonomy" id="1032678"/>
    <lineage>
        <taxon>Eukaryota</taxon>
        <taxon>Fungi</taxon>
        <taxon>Dikarya</taxon>
        <taxon>Ascomycota</taxon>
        <taxon>Pezizomycotina</taxon>
        <taxon>Pezizomycetes</taxon>
        <taxon>Pezizales</taxon>
        <taxon>Discinaceae</taxon>
        <taxon>Discina</taxon>
    </lineage>
</organism>
<feature type="compositionally biased region" description="Low complexity" evidence="1">
    <location>
        <begin position="98"/>
        <end position="117"/>
    </location>
</feature>
<feature type="compositionally biased region" description="Polar residues" evidence="1">
    <location>
        <begin position="207"/>
        <end position="218"/>
    </location>
</feature>
<evidence type="ECO:0000313" key="3">
    <source>
        <dbReference type="Proteomes" id="UP001447188"/>
    </source>
</evidence>
<accession>A0ABR3G6V0</accession>
<gene>
    <name evidence="2" type="ORF">Q9L58_009467</name>
</gene>
<comment type="caution">
    <text evidence="2">The sequence shown here is derived from an EMBL/GenBank/DDBJ whole genome shotgun (WGS) entry which is preliminary data.</text>
</comment>
<feature type="region of interest" description="Disordered" evidence="1">
    <location>
        <begin position="356"/>
        <end position="385"/>
    </location>
</feature>
<sequence>MENESSSYSKRSFFGLGKKKKKVDKSKSSPSSPPKEIPSPKLEPEPESEEEELVSLVPLTTIPISATAPQLPLFTSMSPITTSPPNTFAKYTSPQINSPVSPIRSSGSSSSPPFASSGVATPRLSTSSSQIFERNVQEQLSSTNPPPPTSHTTPAHIQTENHIPAVLEASSIAITDSTFGVDEVEIVMHSMHQPAVSVVAQHGVPTSSPLYDTYSQSHSSDHPVEESTGNSGDDPSPHSTAMADKRRLSFISFADVVQAELAEHDISINHSPPGGSPNLVPVDRDPGLSTINETLRRSPGPIRLGSSPTHHGVENVQRSLSGRSVGTVSPPKMTLGDSLGMGGGELTIETMRQALRKTGSGDLSGYARGPPKYGAGAAKKDSWEF</sequence>
<dbReference type="PANTHER" id="PTHR42111:SF1">
    <property type="entry name" value="YALI0D23727P"/>
    <property type="match status" value="1"/>
</dbReference>
<dbReference type="Proteomes" id="UP001447188">
    <property type="component" value="Unassembled WGS sequence"/>
</dbReference>
<feature type="compositionally biased region" description="Polar residues" evidence="1">
    <location>
        <begin position="1"/>
        <end position="10"/>
    </location>
</feature>
<evidence type="ECO:0000256" key="1">
    <source>
        <dbReference type="SAM" id="MobiDB-lite"/>
    </source>
</evidence>
<reference evidence="2 3" key="1">
    <citation type="submission" date="2024-02" db="EMBL/GenBank/DDBJ databases">
        <title>Discinaceae phylogenomics.</title>
        <authorList>
            <person name="Dirks A.C."/>
            <person name="James T.Y."/>
        </authorList>
    </citation>
    <scope>NUCLEOTIDE SEQUENCE [LARGE SCALE GENOMIC DNA]</scope>
    <source>
        <strain evidence="2 3">ACD0624</strain>
    </source>
</reference>
<feature type="region of interest" description="Disordered" evidence="1">
    <location>
        <begin position="1"/>
        <end position="56"/>
    </location>
</feature>
<feature type="compositionally biased region" description="Polar residues" evidence="1">
    <location>
        <begin position="227"/>
        <end position="239"/>
    </location>
</feature>
<feature type="region of interest" description="Disordered" evidence="1">
    <location>
        <begin position="292"/>
        <end position="342"/>
    </location>
</feature>
<protein>
    <submittedName>
        <fullName evidence="2">Uncharacterized protein</fullName>
    </submittedName>
</protein>
<evidence type="ECO:0000313" key="2">
    <source>
        <dbReference type="EMBL" id="KAL0631655.1"/>
    </source>
</evidence>